<accession>A0ABR1C4K9</accession>
<feature type="domain" description="FLYWCH-type" evidence="5">
    <location>
        <begin position="66"/>
        <end position="123"/>
    </location>
</feature>
<evidence type="ECO:0000256" key="2">
    <source>
        <dbReference type="ARBA" id="ARBA00022771"/>
    </source>
</evidence>
<name>A0ABR1C4K9_NECAM</name>
<keyword evidence="2" id="KW-0863">Zinc-finger</keyword>
<feature type="region of interest" description="Disordered" evidence="4">
    <location>
        <begin position="194"/>
        <end position="220"/>
    </location>
</feature>
<evidence type="ECO:0000313" key="7">
    <source>
        <dbReference type="EMBL" id="KAK6733457.1"/>
    </source>
</evidence>
<evidence type="ECO:0000256" key="4">
    <source>
        <dbReference type="SAM" id="MobiDB-lite"/>
    </source>
</evidence>
<sequence>MNETKPEAPFLEQLLDEVTPTVNSSEGFTDNIVDNINMEEVLNVLNQASAGGLPGISKERLKRQRRGNRMKVYDNGYIFTYDKDSSCGQRSFWRCERKNECPARVHTNPLTNQIIKRLHQHSHEPPNPDELPPWLLFKSEEGTTPPPQPSTDYTQTASPPGACVLLPCPMLPGGSAMQNLGQFIERTEEKLVIAEQEEETVEPPRKRPRKSKNRDSNKPPADVVSVKELFLQHPTEFWELFEATRRMVEFLKGEEGSSTVSCVTSTEMECDTAVAKLLDDLKLSKYKSVFAKFTVDVMRSLSSEELVRLCRNESDAFCIYHSLKIRSSSSLDFSAPVKVFVREMSVAAEDEPLYQMLLLRNKTKDEFLSMLEKRGILDTTVVERFCVPGPGGINVEVSDEVIASWKDESVFQMIITKGMCRLEPATHRRSNKCPKVGSGSSQPVQGDLLRSSHNMTKEQEVGQIVDLFRVSHTFPIAEAKLARFIGYEV</sequence>
<keyword evidence="8" id="KW-1185">Reference proteome</keyword>
<evidence type="ECO:0000313" key="8">
    <source>
        <dbReference type="Proteomes" id="UP001303046"/>
    </source>
</evidence>
<dbReference type="Gene3D" id="2.20.25.240">
    <property type="match status" value="1"/>
</dbReference>
<dbReference type="InterPro" id="IPR052887">
    <property type="entry name" value="FLYWCH-type_ZF"/>
</dbReference>
<protein>
    <recommendedName>
        <fullName evidence="9">FLYWCH-type domain-containing protein</fullName>
    </recommendedName>
</protein>
<keyword evidence="1" id="KW-0479">Metal-binding</keyword>
<dbReference type="InterPro" id="IPR057520">
    <property type="entry name" value="GRHL1/CP2_C"/>
</dbReference>
<evidence type="ECO:0000256" key="3">
    <source>
        <dbReference type="ARBA" id="ARBA00022833"/>
    </source>
</evidence>
<dbReference type="Pfam" id="PF04500">
    <property type="entry name" value="FLYWCH"/>
    <property type="match status" value="1"/>
</dbReference>
<dbReference type="EMBL" id="JAVFWL010000002">
    <property type="protein sequence ID" value="KAK6733457.1"/>
    <property type="molecule type" value="Genomic_DNA"/>
</dbReference>
<comment type="caution">
    <text evidence="7">The sequence shown here is derived from an EMBL/GenBank/DDBJ whole genome shotgun (WGS) entry which is preliminary data.</text>
</comment>
<evidence type="ECO:0000259" key="6">
    <source>
        <dbReference type="Pfam" id="PF25416"/>
    </source>
</evidence>
<proteinExistence type="predicted"/>
<keyword evidence="3" id="KW-0862">Zinc</keyword>
<feature type="region of interest" description="Disordered" evidence="4">
    <location>
        <begin position="137"/>
        <end position="157"/>
    </location>
</feature>
<evidence type="ECO:0000259" key="5">
    <source>
        <dbReference type="Pfam" id="PF04500"/>
    </source>
</evidence>
<feature type="domain" description="GRHL1/CP2 C-terminal" evidence="6">
    <location>
        <begin position="346"/>
        <end position="417"/>
    </location>
</feature>
<organism evidence="7 8">
    <name type="scientific">Necator americanus</name>
    <name type="common">Human hookworm</name>
    <dbReference type="NCBI Taxonomy" id="51031"/>
    <lineage>
        <taxon>Eukaryota</taxon>
        <taxon>Metazoa</taxon>
        <taxon>Ecdysozoa</taxon>
        <taxon>Nematoda</taxon>
        <taxon>Chromadorea</taxon>
        <taxon>Rhabditida</taxon>
        <taxon>Rhabditina</taxon>
        <taxon>Rhabditomorpha</taxon>
        <taxon>Strongyloidea</taxon>
        <taxon>Ancylostomatidae</taxon>
        <taxon>Bunostominae</taxon>
        <taxon>Necator</taxon>
    </lineage>
</organism>
<dbReference type="Pfam" id="PF25416">
    <property type="entry name" value="GRHL1_C"/>
    <property type="match status" value="1"/>
</dbReference>
<dbReference type="PANTHER" id="PTHR37975">
    <property type="entry name" value="FLYWCH ZINC FINGER TRANSCRIPTION FACTOR HOMOLOG"/>
    <property type="match status" value="1"/>
</dbReference>
<dbReference type="PANTHER" id="PTHR37975:SF4">
    <property type="entry name" value="FLYWCH TRANSCRIPTION FACTOR 2"/>
    <property type="match status" value="1"/>
</dbReference>
<gene>
    <name evidence="7" type="primary">Necator_chrII.g5085</name>
    <name evidence="7" type="ORF">RB195_017293</name>
</gene>
<evidence type="ECO:0008006" key="9">
    <source>
        <dbReference type="Google" id="ProtNLM"/>
    </source>
</evidence>
<reference evidence="7 8" key="1">
    <citation type="submission" date="2023-08" db="EMBL/GenBank/DDBJ databases">
        <title>A Necator americanus chromosomal reference genome.</title>
        <authorList>
            <person name="Ilik V."/>
            <person name="Petrzelkova K.J."/>
            <person name="Pardy F."/>
            <person name="Fuh T."/>
            <person name="Niatou-Singa F.S."/>
            <person name="Gouil Q."/>
            <person name="Baker L."/>
            <person name="Ritchie M.E."/>
            <person name="Jex A.R."/>
            <person name="Gazzola D."/>
            <person name="Li H."/>
            <person name="Toshio Fujiwara R."/>
            <person name="Zhan B."/>
            <person name="Aroian R.V."/>
            <person name="Pafco B."/>
            <person name="Schwarz E.M."/>
        </authorList>
    </citation>
    <scope>NUCLEOTIDE SEQUENCE [LARGE SCALE GENOMIC DNA]</scope>
    <source>
        <strain evidence="7 8">Aroian</strain>
        <tissue evidence="7">Whole animal</tissue>
    </source>
</reference>
<dbReference type="InterPro" id="IPR007588">
    <property type="entry name" value="Znf_FLYWCH"/>
</dbReference>
<evidence type="ECO:0000256" key="1">
    <source>
        <dbReference type="ARBA" id="ARBA00022723"/>
    </source>
</evidence>
<dbReference type="Proteomes" id="UP001303046">
    <property type="component" value="Unassembled WGS sequence"/>
</dbReference>